<sequence>MLLQSHLPTWEHQGHSDLLRTSLFYKWYKSPRGTICFSFAVLRKKSSTRKKSKIELLVSLDSGDRKLSIAVEKIDPAHIVPSKNDKKKSLNWHFQPKARNLGWSTS</sequence>
<dbReference type="EMBL" id="HBUF01182997">
    <property type="protein sequence ID" value="CAG6655798.1"/>
    <property type="molecule type" value="Transcribed_RNA"/>
</dbReference>
<reference evidence="1" key="1">
    <citation type="submission" date="2021-05" db="EMBL/GenBank/DDBJ databases">
        <authorList>
            <person name="Alioto T."/>
            <person name="Alioto T."/>
            <person name="Gomez Garrido J."/>
        </authorList>
    </citation>
    <scope>NUCLEOTIDE SEQUENCE</scope>
</reference>
<proteinExistence type="predicted"/>
<dbReference type="EMBL" id="HBUF01182996">
    <property type="protein sequence ID" value="CAG6655796.1"/>
    <property type="molecule type" value="Transcribed_RNA"/>
</dbReference>
<accession>A0A8D8RQP5</accession>
<evidence type="ECO:0000313" key="1">
    <source>
        <dbReference type="EMBL" id="CAG6655794.1"/>
    </source>
</evidence>
<dbReference type="EMBL" id="HBUF01182994">
    <property type="protein sequence ID" value="CAG6655794.1"/>
    <property type="molecule type" value="Transcribed_RNA"/>
</dbReference>
<dbReference type="AlphaFoldDB" id="A0A8D8RQP5"/>
<protein>
    <submittedName>
        <fullName evidence="1">Uncharacterized protein</fullName>
    </submittedName>
</protein>
<organism evidence="1">
    <name type="scientific">Cacopsylla melanoneura</name>
    <dbReference type="NCBI Taxonomy" id="428564"/>
    <lineage>
        <taxon>Eukaryota</taxon>
        <taxon>Metazoa</taxon>
        <taxon>Ecdysozoa</taxon>
        <taxon>Arthropoda</taxon>
        <taxon>Hexapoda</taxon>
        <taxon>Insecta</taxon>
        <taxon>Pterygota</taxon>
        <taxon>Neoptera</taxon>
        <taxon>Paraneoptera</taxon>
        <taxon>Hemiptera</taxon>
        <taxon>Sternorrhyncha</taxon>
        <taxon>Psylloidea</taxon>
        <taxon>Psyllidae</taxon>
        <taxon>Psyllinae</taxon>
        <taxon>Cacopsylla</taxon>
    </lineage>
</organism>
<name>A0A8D8RQP5_9HEMI</name>